<evidence type="ECO:0000313" key="2">
    <source>
        <dbReference type="EMBL" id="MBT0727702.1"/>
    </source>
</evidence>
<dbReference type="RefSeq" id="WP_214214365.1">
    <property type="nucleotide sequence ID" value="NZ_JABBFO010000008.1"/>
</dbReference>
<evidence type="ECO:0000256" key="1">
    <source>
        <dbReference type="SAM" id="Phobius"/>
    </source>
</evidence>
<dbReference type="EMBL" id="JABBFO010000008">
    <property type="protein sequence ID" value="MBT0727702.1"/>
    <property type="molecule type" value="Genomic_DNA"/>
</dbReference>
<keyword evidence="1" id="KW-1133">Transmembrane helix</keyword>
<gene>
    <name evidence="2" type="ORF">HGT73_09965</name>
</gene>
<dbReference type="Pfam" id="PF10617">
    <property type="entry name" value="DUF2474"/>
    <property type="match status" value="1"/>
</dbReference>
<evidence type="ECO:0000313" key="3">
    <source>
        <dbReference type="Proteomes" id="UP000786875"/>
    </source>
</evidence>
<sequence>MKEKHPQSEGNSPSGKIAQWRWLLLLWLGSVAALGVLAGIIWLLMYSAGMTR</sequence>
<protein>
    <submittedName>
        <fullName evidence="2">DUF2474 family protein</fullName>
    </submittedName>
</protein>
<accession>A0ABS5T5T4</accession>
<dbReference type="Proteomes" id="UP000786875">
    <property type="component" value="Unassembled WGS sequence"/>
</dbReference>
<keyword evidence="1" id="KW-0472">Membrane</keyword>
<keyword evidence="3" id="KW-1185">Reference proteome</keyword>
<proteinExistence type="predicted"/>
<feature type="transmembrane region" description="Helical" evidence="1">
    <location>
        <begin position="20"/>
        <end position="46"/>
    </location>
</feature>
<organism evidence="2 3">
    <name type="scientific">Rosenbergiella australiborealis</name>
    <dbReference type="NCBI Taxonomy" id="1544696"/>
    <lineage>
        <taxon>Bacteria</taxon>
        <taxon>Pseudomonadati</taxon>
        <taxon>Pseudomonadota</taxon>
        <taxon>Gammaproteobacteria</taxon>
        <taxon>Enterobacterales</taxon>
        <taxon>Erwiniaceae</taxon>
        <taxon>Rosenbergiella</taxon>
    </lineage>
</organism>
<keyword evidence="1" id="KW-0812">Transmembrane</keyword>
<dbReference type="InterPro" id="IPR018895">
    <property type="entry name" value="DUF2474"/>
</dbReference>
<reference evidence="2 3" key="1">
    <citation type="submission" date="2020-04" db="EMBL/GenBank/DDBJ databases">
        <title>Genome sequencing of Rosenbergiella species.</title>
        <authorList>
            <person name="Alvarez-Perez S."/>
            <person name="Lievens B."/>
        </authorList>
    </citation>
    <scope>NUCLEOTIDE SEQUENCE [LARGE SCALE GENOMIC DNA]</scope>
    <source>
        <strain evidence="2 3">CdVSA20.1</strain>
    </source>
</reference>
<comment type="caution">
    <text evidence="2">The sequence shown here is derived from an EMBL/GenBank/DDBJ whole genome shotgun (WGS) entry which is preliminary data.</text>
</comment>
<name>A0ABS5T5T4_9GAMM</name>